<dbReference type="EMBL" id="MT145075">
    <property type="protein sequence ID" value="QJI03290.1"/>
    <property type="molecule type" value="Genomic_DNA"/>
</dbReference>
<reference evidence="1" key="1">
    <citation type="submission" date="2020-03" db="EMBL/GenBank/DDBJ databases">
        <title>The deep terrestrial virosphere.</title>
        <authorList>
            <person name="Holmfeldt K."/>
            <person name="Nilsson E."/>
            <person name="Simone D."/>
            <person name="Lopez-Fernandez M."/>
            <person name="Wu X."/>
            <person name="de Brujin I."/>
            <person name="Lundin D."/>
            <person name="Andersson A."/>
            <person name="Bertilsson S."/>
            <person name="Dopson M."/>
        </authorList>
    </citation>
    <scope>NUCLEOTIDE SEQUENCE</scope>
    <source>
        <strain evidence="1">TM448A04392</strain>
        <strain evidence="2">TM448B04416</strain>
    </source>
</reference>
<gene>
    <name evidence="1" type="ORF">TM448A04392_0008</name>
    <name evidence="2" type="ORF">TM448B04416_0006</name>
</gene>
<dbReference type="EMBL" id="MT144478">
    <property type="protein sequence ID" value="QJA54115.1"/>
    <property type="molecule type" value="Genomic_DNA"/>
</dbReference>
<name>A0A6H2A3M5_9ZZZZ</name>
<sequence length="47" mass="5484">MEIEGIKIEEFIKWLQQFKVGEAQKYQGIYVIWDGSIQALVEQVKGI</sequence>
<protein>
    <submittedName>
        <fullName evidence="1">Uncharacterized protein</fullName>
    </submittedName>
</protein>
<accession>A0A6H2A3M5</accession>
<dbReference type="AlphaFoldDB" id="A0A6H2A3M5"/>
<evidence type="ECO:0000313" key="2">
    <source>
        <dbReference type="EMBL" id="QJI03290.1"/>
    </source>
</evidence>
<evidence type="ECO:0000313" key="1">
    <source>
        <dbReference type="EMBL" id="QJA54115.1"/>
    </source>
</evidence>
<organism evidence="1">
    <name type="scientific">viral metagenome</name>
    <dbReference type="NCBI Taxonomy" id="1070528"/>
    <lineage>
        <taxon>unclassified sequences</taxon>
        <taxon>metagenomes</taxon>
        <taxon>organismal metagenomes</taxon>
    </lineage>
</organism>
<proteinExistence type="predicted"/>